<dbReference type="InterPro" id="IPR020945">
    <property type="entry name" value="DMSO/NO3_reduct_chaperone"/>
</dbReference>
<name>A0ABX9AN85_9ENTR</name>
<evidence type="ECO:0000313" key="3">
    <source>
        <dbReference type="Proteomes" id="UP000825886"/>
    </source>
</evidence>
<evidence type="ECO:0000313" key="2">
    <source>
        <dbReference type="EMBL" id="QZN96548.1"/>
    </source>
</evidence>
<dbReference type="Proteomes" id="UP000825886">
    <property type="component" value="Chromosome"/>
</dbReference>
<dbReference type="PANTHER" id="PTHR34227">
    <property type="entry name" value="CHAPERONE PROTEIN YCDY"/>
    <property type="match status" value="1"/>
</dbReference>
<organism evidence="2 3">
    <name type="scientific">Symbiopectobacterium purcellii</name>
    <dbReference type="NCBI Taxonomy" id="2871826"/>
    <lineage>
        <taxon>Bacteria</taxon>
        <taxon>Pseudomonadati</taxon>
        <taxon>Pseudomonadota</taxon>
        <taxon>Gammaproteobacteria</taxon>
        <taxon>Enterobacterales</taxon>
        <taxon>Enterobacteriaceae</taxon>
    </lineage>
</organism>
<dbReference type="Pfam" id="PF02613">
    <property type="entry name" value="Nitrate_red_del"/>
    <property type="match status" value="1"/>
</dbReference>
<keyword evidence="3" id="KW-1185">Reference proteome</keyword>
<accession>A0ABX9AN85</accession>
<sequence length="197" mass="22540">MSSIAVLPRFLGALFYYPPTHPDVQAIVVSLSALPTLCPWAERTEMETLCQHWPVPDADAFIWQYSVLFEGQGEMFAPPWASVYLENDNLLMGESTARYRAFLHQHGLSFTGAQQEPEDQFGLVLLALAALLEREEAQAAHTLLETYLLPWSDRYLERLQQNPHSPFYAQLAVVTRLLLQGMQRHYGLQPETPRMFF</sequence>
<dbReference type="Gene3D" id="1.10.3480.10">
    <property type="entry name" value="TorD-like"/>
    <property type="match status" value="1"/>
</dbReference>
<gene>
    <name evidence="2" type="ORF">K6K13_03625</name>
</gene>
<reference evidence="2 3" key="1">
    <citation type="submission" date="2021-08" db="EMBL/GenBank/DDBJ databases">
        <title>Culture and genomic analysis of Symbiopectobacterium purcellii sp. nov. gen. nov., isolated from the leafhopper Empoasca decipiens.</title>
        <authorList>
            <person name="Nadal-Jimenez P."/>
            <person name="Siozios S."/>
            <person name="Halliday N."/>
            <person name="Camara M."/>
            <person name="Hurst G.D.D."/>
        </authorList>
    </citation>
    <scope>NUCLEOTIDE SEQUENCE [LARGE SCALE GENOMIC DNA]</scope>
    <source>
        <strain evidence="2 3">SyEd1</strain>
    </source>
</reference>
<evidence type="ECO:0000256" key="1">
    <source>
        <dbReference type="ARBA" id="ARBA00023186"/>
    </source>
</evidence>
<dbReference type="InterPro" id="IPR026269">
    <property type="entry name" value="DmsD-type"/>
</dbReference>
<dbReference type="PIRSF" id="PIRSF004690">
    <property type="entry name" value="DmsD"/>
    <property type="match status" value="1"/>
</dbReference>
<dbReference type="RefSeq" id="WP_222159575.1">
    <property type="nucleotide sequence ID" value="NZ_CP081864.1"/>
</dbReference>
<dbReference type="EMBL" id="CP081864">
    <property type="protein sequence ID" value="QZN96548.1"/>
    <property type="molecule type" value="Genomic_DNA"/>
</dbReference>
<proteinExistence type="predicted"/>
<dbReference type="PANTHER" id="PTHR34227:SF13">
    <property type="entry name" value="TAT PROOFREADING CHAPERONE DMSD-RELATED"/>
    <property type="match status" value="1"/>
</dbReference>
<dbReference type="SUPFAM" id="SSF89155">
    <property type="entry name" value="TorD-like"/>
    <property type="match status" value="1"/>
</dbReference>
<dbReference type="InterPro" id="IPR036411">
    <property type="entry name" value="TorD-like_sf"/>
</dbReference>
<dbReference type="InterPro" id="IPR050289">
    <property type="entry name" value="TorD/DmsD_chaperones"/>
</dbReference>
<keyword evidence="1" id="KW-0143">Chaperone</keyword>
<protein>
    <submittedName>
        <fullName evidence="2">Molecular chaperone</fullName>
    </submittedName>
</protein>